<dbReference type="HAMAP" id="MF_01150">
    <property type="entry name" value="TorD"/>
    <property type="match status" value="1"/>
</dbReference>
<reference evidence="5 6" key="2">
    <citation type="journal article" date="2017" name="PLoS ONE">
        <title>Genomic and phenotypic characterisation of fluoroquinolone resistance mechanisms in Enterobacteriaceae in Durban, South Africa.</title>
        <authorList>
            <person name="Osei Sekyere J."/>
            <person name="Amoako D.G."/>
        </authorList>
    </citation>
    <scope>NUCLEOTIDE SEQUENCE [LARGE SCALE GENOMIC DNA]</scope>
    <source>
        <strain evidence="5 6">ST62:944112508</strain>
    </source>
</reference>
<comment type="subcellular location">
    <subcellularLocation>
        <location evidence="3">Cytoplasm</location>
    </subcellularLocation>
</comment>
<reference evidence="4" key="3">
    <citation type="journal article" date="2018" name="Genome Biol.">
        <title>SKESA: strategic k-mer extension for scrupulous assemblies.</title>
        <authorList>
            <person name="Souvorov A."/>
            <person name="Agarwala R."/>
            <person name="Lipman D.J."/>
        </authorList>
    </citation>
    <scope>NUCLEOTIDE SEQUENCE</scope>
    <source>
        <strain evidence="4">O50</strain>
    </source>
</reference>
<dbReference type="GO" id="GO:0005737">
    <property type="term" value="C:cytoplasm"/>
    <property type="evidence" value="ECO:0007669"/>
    <property type="project" value="UniProtKB-SubCell"/>
</dbReference>
<evidence type="ECO:0000256" key="1">
    <source>
        <dbReference type="ARBA" id="ARBA00022490"/>
    </source>
</evidence>
<evidence type="ECO:0000256" key="2">
    <source>
        <dbReference type="ARBA" id="ARBA00023186"/>
    </source>
</evidence>
<dbReference type="Pfam" id="PF02613">
    <property type="entry name" value="Nitrate_red_del"/>
    <property type="match status" value="1"/>
</dbReference>
<reference evidence="6" key="1">
    <citation type="submission" date="2015-09" db="EMBL/GenBank/DDBJ databases">
        <title>Prevalence of NDMs in South Africa.</title>
        <authorList>
            <person name="Osei Sekyere J."/>
            <person name="Govinden U."/>
            <person name="Essack S."/>
            <person name="Haldorsen B."/>
            <person name="Samuelsen O."/>
            <person name="Aasnaes B."/>
            <person name="Sundsfjord A."/>
        </authorList>
    </citation>
    <scope>NUCLEOTIDE SEQUENCE [LARGE SCALE GENOMIC DNA]</scope>
    <source>
        <strain evidence="6">ST62:944112508</strain>
    </source>
</reference>
<organism evidence="4">
    <name type="scientific">Citrobacter freundii</name>
    <dbReference type="NCBI Taxonomy" id="546"/>
    <lineage>
        <taxon>Bacteria</taxon>
        <taxon>Pseudomonadati</taxon>
        <taxon>Pseudomonadota</taxon>
        <taxon>Gammaproteobacteria</taxon>
        <taxon>Enterobacterales</taxon>
        <taxon>Enterobacteriaceae</taxon>
        <taxon>Citrobacter</taxon>
        <taxon>Citrobacter freundii complex</taxon>
    </lineage>
</organism>
<evidence type="ECO:0000313" key="4">
    <source>
        <dbReference type="EMBL" id="HAT3895703.1"/>
    </source>
</evidence>
<dbReference type="Gene3D" id="1.20.120.1820">
    <property type="match status" value="1"/>
</dbReference>
<keyword evidence="1 3" id="KW-0963">Cytoplasm</keyword>
<name>A0A0P8KAX8_CITFR</name>
<dbReference type="Proteomes" id="UP000855471">
    <property type="component" value="Unassembled WGS sequence"/>
</dbReference>
<keyword evidence="2 3" id="KW-0143">Chaperone</keyword>
<comment type="function">
    <text evidence="3">Involved in the biogenesis of TorA. Acts on TorA before the insertion of the molybdenum cofactor and, as a result, probably favors a conformation of the apoenzyme that is competent for acquiring the cofactor.</text>
</comment>
<dbReference type="Proteomes" id="UP000050520">
    <property type="component" value="Unassembled WGS sequence"/>
</dbReference>
<dbReference type="EMBL" id="LJEB01000064">
    <property type="protein sequence ID" value="KPR54656.1"/>
    <property type="molecule type" value="Genomic_DNA"/>
</dbReference>
<dbReference type="GO" id="GO:0006457">
    <property type="term" value="P:protein folding"/>
    <property type="evidence" value="ECO:0007669"/>
    <property type="project" value="UniProtKB-UniRule"/>
</dbReference>
<dbReference type="RefSeq" id="WP_003027453.1">
    <property type="nucleotide sequence ID" value="NZ_CABDWZ010000001.1"/>
</dbReference>
<evidence type="ECO:0000256" key="3">
    <source>
        <dbReference type="HAMAP-Rule" id="MF_01150"/>
    </source>
</evidence>
<dbReference type="InterPro" id="IPR036386">
    <property type="entry name" value="HscB_C_sf"/>
</dbReference>
<comment type="caution">
    <text evidence="4">The sequence shown here is derived from an EMBL/GenBank/DDBJ whole genome shotgun (WGS) entry which is preliminary data.</text>
</comment>
<protein>
    <recommendedName>
        <fullName evidence="3">Chaperone protein TorD</fullName>
    </recommendedName>
</protein>
<dbReference type="GO" id="GO:0051259">
    <property type="term" value="P:protein complex oligomerization"/>
    <property type="evidence" value="ECO:0007669"/>
    <property type="project" value="InterPro"/>
</dbReference>
<dbReference type="EMBL" id="DACSXJ010000001">
    <property type="protein sequence ID" value="HAT3895703.1"/>
    <property type="molecule type" value="Genomic_DNA"/>
</dbReference>
<dbReference type="InterPro" id="IPR020945">
    <property type="entry name" value="DMSO/NO3_reduct_chaperone"/>
</dbReference>
<comment type="similarity">
    <text evidence="3">Belongs to the TorD/DmsD family. TorD subfamily.</text>
</comment>
<dbReference type="PANTHER" id="PTHR34227">
    <property type="entry name" value="CHAPERONE PROTEIN YCDY"/>
    <property type="match status" value="1"/>
</dbReference>
<reference evidence="4" key="4">
    <citation type="submission" date="2020-09" db="EMBL/GenBank/DDBJ databases">
        <authorList>
            <consortium name="NCBI Pathogen Detection Project"/>
        </authorList>
    </citation>
    <scope>NUCLEOTIDE SEQUENCE</scope>
    <source>
        <strain evidence="4">O50</strain>
    </source>
</reference>
<dbReference type="AlphaFoldDB" id="A0A0P8KAX8"/>
<evidence type="ECO:0000313" key="5">
    <source>
        <dbReference type="EMBL" id="KPR54656.1"/>
    </source>
</evidence>
<dbReference type="Gene3D" id="1.20.1280.20">
    <property type="entry name" value="HscB, C-terminal domain"/>
    <property type="match status" value="1"/>
</dbReference>
<dbReference type="InterPro" id="IPR023069">
    <property type="entry name" value="Chaperone_TorD"/>
</dbReference>
<sequence length="210" mass="24273">MQHNQIHQQRAAVYQWFSQLLFRELDEKQLASLENGNSQAWIASLEAIPGLSANVKRFERTLGRVLRRDSRQLELAADFASLFLLAPPASVSPYAGHYPHTTAAEERLQMNVLLVEQGLAARENEPSDHIAVQLALMARMVAKEEKFSAQYYFLHHHILCWAPLFRDACLVRDNEGFYPQAVNLIVRFMQEDEQYLESLLMDDFYFSSQR</sequence>
<dbReference type="SUPFAM" id="SSF89155">
    <property type="entry name" value="TorD-like"/>
    <property type="match status" value="1"/>
</dbReference>
<accession>A0A0P8KAX8</accession>
<proteinExistence type="inferred from homology"/>
<dbReference type="InterPro" id="IPR036411">
    <property type="entry name" value="TorD-like_sf"/>
</dbReference>
<dbReference type="NCBIfam" id="NF003442">
    <property type="entry name" value="PRK04976.1"/>
    <property type="match status" value="1"/>
</dbReference>
<gene>
    <name evidence="3 4" type="primary">torD</name>
    <name evidence="5" type="ORF">AN672_15055</name>
    <name evidence="4" type="ORF">I9Y29_000079</name>
</gene>
<dbReference type="InterPro" id="IPR050289">
    <property type="entry name" value="TorD/DmsD_chaperones"/>
</dbReference>
<dbReference type="PANTHER" id="PTHR34227:SF11">
    <property type="entry name" value="CHAPERONE PROTEIN TORD"/>
    <property type="match status" value="1"/>
</dbReference>
<evidence type="ECO:0000313" key="6">
    <source>
        <dbReference type="Proteomes" id="UP000050520"/>
    </source>
</evidence>